<gene>
    <name evidence="2" type="ORF">PENTCL1PPCAC_19537</name>
</gene>
<evidence type="ECO:0008006" key="4">
    <source>
        <dbReference type="Google" id="ProtNLM"/>
    </source>
</evidence>
<evidence type="ECO:0000256" key="1">
    <source>
        <dbReference type="SAM" id="Phobius"/>
    </source>
</evidence>
<evidence type="ECO:0000313" key="2">
    <source>
        <dbReference type="EMBL" id="GMS97362.1"/>
    </source>
</evidence>
<sequence>VFNILIQMLVIYNIQYFSHLLLQSSEIVEHAGLWIDISLQNHSPHVVVAVSVGVVALAVYLILDRASDFEFQYDVKTFVCVGRMIARLFAFLLILLITHRERM</sequence>
<feature type="non-terminal residue" evidence="2">
    <location>
        <position position="1"/>
    </location>
</feature>
<organism evidence="2 3">
    <name type="scientific">Pristionchus entomophagus</name>
    <dbReference type="NCBI Taxonomy" id="358040"/>
    <lineage>
        <taxon>Eukaryota</taxon>
        <taxon>Metazoa</taxon>
        <taxon>Ecdysozoa</taxon>
        <taxon>Nematoda</taxon>
        <taxon>Chromadorea</taxon>
        <taxon>Rhabditida</taxon>
        <taxon>Rhabditina</taxon>
        <taxon>Diplogasteromorpha</taxon>
        <taxon>Diplogasteroidea</taxon>
        <taxon>Neodiplogasteridae</taxon>
        <taxon>Pristionchus</taxon>
    </lineage>
</organism>
<keyword evidence="1" id="KW-0812">Transmembrane</keyword>
<dbReference type="Proteomes" id="UP001432027">
    <property type="component" value="Unassembled WGS sequence"/>
</dbReference>
<comment type="caution">
    <text evidence="2">The sequence shown here is derived from an EMBL/GenBank/DDBJ whole genome shotgun (WGS) entry which is preliminary data.</text>
</comment>
<feature type="transmembrane region" description="Helical" evidence="1">
    <location>
        <begin position="46"/>
        <end position="63"/>
    </location>
</feature>
<dbReference type="EMBL" id="BTSX01000004">
    <property type="protein sequence ID" value="GMS97362.1"/>
    <property type="molecule type" value="Genomic_DNA"/>
</dbReference>
<feature type="transmembrane region" description="Helical" evidence="1">
    <location>
        <begin position="75"/>
        <end position="97"/>
    </location>
</feature>
<protein>
    <recommendedName>
        <fullName evidence="4">G protein-coupled receptor</fullName>
    </recommendedName>
</protein>
<accession>A0AAV5TSD7</accession>
<proteinExistence type="predicted"/>
<evidence type="ECO:0000313" key="3">
    <source>
        <dbReference type="Proteomes" id="UP001432027"/>
    </source>
</evidence>
<keyword evidence="1" id="KW-1133">Transmembrane helix</keyword>
<dbReference type="AlphaFoldDB" id="A0AAV5TSD7"/>
<keyword evidence="3" id="KW-1185">Reference proteome</keyword>
<name>A0AAV5TSD7_9BILA</name>
<keyword evidence="1" id="KW-0472">Membrane</keyword>
<reference evidence="2" key="1">
    <citation type="submission" date="2023-10" db="EMBL/GenBank/DDBJ databases">
        <title>Genome assembly of Pristionchus species.</title>
        <authorList>
            <person name="Yoshida K."/>
            <person name="Sommer R.J."/>
        </authorList>
    </citation>
    <scope>NUCLEOTIDE SEQUENCE</scope>
    <source>
        <strain evidence="2">RS0144</strain>
    </source>
</reference>